<keyword evidence="1" id="KW-0472">Membrane</keyword>
<keyword evidence="1" id="KW-0812">Transmembrane</keyword>
<evidence type="ECO:0000313" key="3">
    <source>
        <dbReference type="EMBL" id="MBB6475261.1"/>
    </source>
</evidence>
<dbReference type="EMBL" id="JACHIU010000001">
    <property type="protein sequence ID" value="MBB6475261.1"/>
    <property type="molecule type" value="Genomic_DNA"/>
</dbReference>
<comment type="caution">
    <text evidence="3">The sequence shown here is derived from an EMBL/GenBank/DDBJ whole genome shotgun (WGS) entry which is preliminary data.</text>
</comment>
<feature type="transmembrane region" description="Helical" evidence="1">
    <location>
        <begin position="306"/>
        <end position="331"/>
    </location>
</feature>
<keyword evidence="4" id="KW-1185">Reference proteome</keyword>
<feature type="transmembrane region" description="Helical" evidence="1">
    <location>
        <begin position="159"/>
        <end position="181"/>
    </location>
</feature>
<protein>
    <recommendedName>
        <fullName evidence="2">Predicted membrane protein YciQ-like C-terminal domain-containing protein</fullName>
    </recommendedName>
</protein>
<dbReference type="InterPro" id="IPR048389">
    <property type="entry name" value="YciQ-like_C"/>
</dbReference>
<dbReference type="AlphaFoldDB" id="A0A7X0IHH1"/>
<reference evidence="3 4" key="1">
    <citation type="submission" date="2020-08" db="EMBL/GenBank/DDBJ databases">
        <title>Sequencing the genomes of 1000 actinobacteria strains.</title>
        <authorList>
            <person name="Klenk H.-P."/>
        </authorList>
    </citation>
    <scope>NUCLEOTIDE SEQUENCE [LARGE SCALE GENOMIC DNA]</scope>
    <source>
        <strain evidence="3 4">DSM 44936</strain>
    </source>
</reference>
<feature type="domain" description="Predicted membrane protein YciQ-like C-terminal" evidence="2">
    <location>
        <begin position="45"/>
        <end position="263"/>
    </location>
</feature>
<sequence length="624" mass="65674">MVTIFAVAAAVALALWGLLVAVLAYATRNPSVRPGPATGELRPESPAVVDLITGDWRLCDEAASATLIDLAAKGAVEIDEIGPELSLVRVREPRGPLTPYEKLVHDHVRSLAVDGVVATGALAEGARSLGRWWKSFRRKVIAEAREQGLSRARWSKAHATLLTFTAAVPAVAAAIAVEVNAEADDKGAGVGVAVIGFAFLTALVGKLNGERGTAKGAEAAGYWLGVREHLAAGDAYTERPAASVTIWGRHLAYAAALGLAPRAVAGLPVSVPADDRRAWSDYGGMWHVVDVRYPRRIVRGWPPGTVAFRALVTGLFAGFWSWIAGVAASAFDLWPSGLVLPGAYLVGAAVAALPFARAVADLAGKTELEGQVVRLRRVTVSSDDNGNSKYVYWVALDDGRAREVMAYGTSEATWRELAEGDVVRVSAARRVGWIHEAHILRRSRHRGTASYDDTGEHTLDAPRDLAEAGPFAAAASRGRQPAVPAWLATLLTPADLRRVLGVDTGPAEANPERPATPDWLATESCRFRGTGLAGAEVTVDLYAAKGKRGGYLMVIGHLLTRVQGSPVNGVGTGAMLYPGVIAARSGEGTFAVHVHSPAGPPPPDAMVALARTVARRMGGRSPVA</sequence>
<feature type="transmembrane region" description="Helical" evidence="1">
    <location>
        <begin position="337"/>
        <end position="356"/>
    </location>
</feature>
<accession>A0A7X0IHH1</accession>
<name>A0A7X0IHH1_9ACTN</name>
<proteinExistence type="predicted"/>
<evidence type="ECO:0000256" key="1">
    <source>
        <dbReference type="SAM" id="Phobius"/>
    </source>
</evidence>
<dbReference type="RefSeq" id="WP_184984457.1">
    <property type="nucleotide sequence ID" value="NZ_BAAALO010000067.1"/>
</dbReference>
<dbReference type="Proteomes" id="UP000555564">
    <property type="component" value="Unassembled WGS sequence"/>
</dbReference>
<gene>
    <name evidence="3" type="ORF">BJ992_004692</name>
</gene>
<evidence type="ECO:0000313" key="4">
    <source>
        <dbReference type="Proteomes" id="UP000555564"/>
    </source>
</evidence>
<feature type="transmembrane region" description="Helical" evidence="1">
    <location>
        <begin position="187"/>
        <end position="205"/>
    </location>
</feature>
<feature type="transmembrane region" description="Helical" evidence="1">
    <location>
        <begin position="6"/>
        <end position="26"/>
    </location>
</feature>
<keyword evidence="1" id="KW-1133">Transmembrane helix</keyword>
<organism evidence="3 4">
    <name type="scientific">Sphaerisporangium rubeum</name>
    <dbReference type="NCBI Taxonomy" id="321317"/>
    <lineage>
        <taxon>Bacteria</taxon>
        <taxon>Bacillati</taxon>
        <taxon>Actinomycetota</taxon>
        <taxon>Actinomycetes</taxon>
        <taxon>Streptosporangiales</taxon>
        <taxon>Streptosporangiaceae</taxon>
        <taxon>Sphaerisporangium</taxon>
    </lineage>
</organism>
<dbReference type="Pfam" id="PF20990">
    <property type="entry name" value="DUF2207_C"/>
    <property type="match status" value="1"/>
</dbReference>
<evidence type="ECO:0000259" key="2">
    <source>
        <dbReference type="Pfam" id="PF20990"/>
    </source>
</evidence>